<name>A0A4Y1Z754_9BACL</name>
<evidence type="ECO:0000313" key="1">
    <source>
        <dbReference type="EMBL" id="GAY74839.1"/>
    </source>
</evidence>
<accession>A0A4Y1Z754</accession>
<sequence length="43" mass="4474">MVAPVDASSWSVVLAKIDGSSVKAKSSEAICLGALQPKKKLFL</sequence>
<gene>
    <name evidence="1" type="ORF">NBRC111894_393</name>
</gene>
<evidence type="ECO:0000313" key="2">
    <source>
        <dbReference type="Proteomes" id="UP000319716"/>
    </source>
</evidence>
<organism evidence="1 2">
    <name type="scientific">Sporolactobacillus inulinus</name>
    <dbReference type="NCBI Taxonomy" id="2078"/>
    <lineage>
        <taxon>Bacteria</taxon>
        <taxon>Bacillati</taxon>
        <taxon>Bacillota</taxon>
        <taxon>Bacilli</taxon>
        <taxon>Bacillales</taxon>
        <taxon>Sporolactobacillaceae</taxon>
        <taxon>Sporolactobacillus</taxon>
    </lineage>
</organism>
<dbReference type="EMBL" id="BEXB01000002">
    <property type="protein sequence ID" value="GAY74839.1"/>
    <property type="molecule type" value="Genomic_DNA"/>
</dbReference>
<dbReference type="AlphaFoldDB" id="A0A4Y1Z754"/>
<dbReference type="Proteomes" id="UP000319716">
    <property type="component" value="Unassembled WGS sequence"/>
</dbReference>
<proteinExistence type="predicted"/>
<reference evidence="1 2" key="1">
    <citation type="submission" date="2017-11" db="EMBL/GenBank/DDBJ databases">
        <title>Draft Genome Sequence of Sporolactobacillus inulinus NBRC 111894 Isolated from Koso, a Japanese Sugar-Vegetable Fermented Beverage.</title>
        <authorList>
            <person name="Chiou T.Y."/>
            <person name="Oshima K."/>
            <person name="Suda W."/>
            <person name="Hattori M."/>
            <person name="Takahashi T."/>
        </authorList>
    </citation>
    <scope>NUCLEOTIDE SEQUENCE [LARGE SCALE GENOMIC DNA]</scope>
    <source>
        <strain evidence="1 2">NBRC111894</strain>
    </source>
</reference>
<protein>
    <submittedName>
        <fullName evidence="1">Uncharacterized protein</fullName>
    </submittedName>
</protein>
<comment type="caution">
    <text evidence="1">The sequence shown here is derived from an EMBL/GenBank/DDBJ whole genome shotgun (WGS) entry which is preliminary data.</text>
</comment>